<feature type="transmembrane region" description="Helical" evidence="2">
    <location>
        <begin position="2094"/>
        <end position="2113"/>
    </location>
</feature>
<dbReference type="VEuPathDB" id="PlasmoDB:PmUG01_12053800"/>
<evidence type="ECO:0000313" key="4">
    <source>
        <dbReference type="Proteomes" id="UP000219799"/>
    </source>
</evidence>
<organism evidence="3 4">
    <name type="scientific">Plasmodium malariae</name>
    <dbReference type="NCBI Taxonomy" id="5858"/>
    <lineage>
        <taxon>Eukaryota</taxon>
        <taxon>Sar</taxon>
        <taxon>Alveolata</taxon>
        <taxon>Apicomplexa</taxon>
        <taxon>Aconoidasida</taxon>
        <taxon>Haemosporida</taxon>
        <taxon>Plasmodiidae</taxon>
        <taxon>Plasmodium</taxon>
        <taxon>Plasmodium (Plasmodium)</taxon>
    </lineage>
</organism>
<feature type="transmembrane region" description="Helical" evidence="2">
    <location>
        <begin position="2755"/>
        <end position="2775"/>
    </location>
</feature>
<feature type="transmembrane region" description="Helical" evidence="2">
    <location>
        <begin position="2224"/>
        <end position="2247"/>
    </location>
</feature>
<name>A0A1C3L187_PLAMA</name>
<feature type="transmembrane region" description="Helical" evidence="2">
    <location>
        <begin position="2855"/>
        <end position="2873"/>
    </location>
</feature>
<evidence type="ECO:0000313" key="3">
    <source>
        <dbReference type="EMBL" id="SBT80302.1"/>
    </source>
</evidence>
<keyword evidence="2" id="KW-0812">Transmembrane</keyword>
<proteinExistence type="predicted"/>
<feature type="transmembrane region" description="Helical" evidence="2">
    <location>
        <begin position="2253"/>
        <end position="2273"/>
    </location>
</feature>
<feature type="transmembrane region" description="Helical" evidence="2">
    <location>
        <begin position="2603"/>
        <end position="2627"/>
    </location>
</feature>
<keyword evidence="2" id="KW-1133">Transmembrane helix</keyword>
<gene>
    <name evidence="3" type="primary">PmlGA01_120046800</name>
    <name evidence="3" type="ORF">PMLGA01_120046800</name>
</gene>
<keyword evidence="2" id="KW-0472">Membrane</keyword>
<feature type="region of interest" description="Disordered" evidence="1">
    <location>
        <begin position="1"/>
        <end position="23"/>
    </location>
</feature>
<evidence type="ECO:0000256" key="2">
    <source>
        <dbReference type="SAM" id="Phobius"/>
    </source>
</evidence>
<evidence type="ECO:0000256" key="1">
    <source>
        <dbReference type="SAM" id="MobiDB-lite"/>
    </source>
</evidence>
<sequence>MRTHSDSQSRSTNINGVYNPDSGKLHNLNNRNCAVGTHNNSVKLRYLIFQIYQMYDNLNNSVTKLKKNIDVNNLSTIFSFHYDMKNILKDYLFRIIVLMYKLILKDKNKSNKYFKEYIMNHLINNVKIPFRFIHLNPHKILINYYGTIIYRLMCNNISHYLNVCIYILKILCIDVLKFFKMIAFYTLKKYIRNNLLLFLFKNSCTLSVKDKKAIKFISILEIFYRNSSYISEHNCSYTNYIFNRNIFKLYQSTFFLAALKKKLYSTGYNYMYDNIYKEKNVLTIFKYLNIYNECSSYNSCAFLNYFNMTSYLCTPFIIQNFYCLYKFRSAKDNKREKRKEYKLYEATLVLKRALLQKGMNHKRKKKGGKILIINRCYCFTRKHKVSTKYSHNNNKRLKKLKKMWKKTKEGNNEFLFISNELPNHKYNGDVAIPKENKVYLSSDEKVSIYIPHITHRYFENLEKISHYSEGKEETNYYISNLGINGNNILLEDHLTEIKGKQKLEKLKKESVEKNKRMVNNVAEIKYPMNSYDSHNGSIIYCKKNANKFANCYFTNKRNNTNIITFNMAKNWIKLKGEEVDDLMFISYKNLKNNIISEKYKNDIKKNLYNINKKKKKTCYYYDFNNYDNECYCYTCNSREKKKREGSKKGTKEENKSQVDYNYSNVDGTDDFIMRNNQIIENVSEILYKDKVIPNDQNAQTSYINNTIIFEKEKDKNRRKEKSYICKMNILHHNEADKNNNCFVNRKKKQIKACVALPLFKKRKNSNECNKHNYRIIPFNVSNNGAYLCCSLVMLKTINKRIMIRIVLENRGLHFLHFLMKYFTKKIENDSASAKIDIHGRKSEQVAKNRVQKEEADIEVDLDVHVNENENANASGAEKKKKREYNRFPKSLKLGRNSLHASIPNNKKYNGHSLRKTCHENRVKSDKRHTTNRRLSTSVNTIYKHILLKSCSNGKKKIEVKNLFYELLKLINIKSYNYKIFVYILEYYIDNINLSAVFTLLFTLKYFSGNFFRTLHKSTSFNFYEIFKIIRRDKKMSRVPDHYDNTLNDKLANSPLLYEHEKKTITMGNKNKKRNFLFLNAYERNFLKIIVYIQNHLIHEPVYFMYDYIESVLESYGIFLFKFDFLYKIKFLNNSKCKEKWLTGTGRRKCLQRNVLNILDVVARKKYLKRGKKLNKRNLEIFSSRNLRSGRKNNKYIYYNIMVKLSRNFLCFNYLSYQDFNNRFGVNISFGNNDNLLEYNKKYIACNEVNNLHKYILNYYLVNQSLTGMYFFILYNKNLFRSFINCNYLVKRIYNNKEKNINFFKRSLNTCMSYTYCYIYSQLRNNIVALSLYNSAIIVTYELNKYIKMEKCKKIHLSQNNAYLEENDDTCKIQFIQRTATFISENTCSYAYYNNVDITMSEKEFTKPICIHKYASNQESEILNEGLNNGERNKENNEFVYIYDIHREPYLLLRKDKDNISYIPLYILSFLNVKLFLCIFMFSNIDIFDLRKNKPNSPLYISIYYFKKLTKCFIPSIYEAYFSNKKYLKRSIRIKLESEKATNKELFKLAIQNLKKYKENYLKVQRQKNSNSYNSTGNSSMSNSCRVPKSYSYNFCFENIPIIKEINKNNFIYRGKDKFKLVQNILKVNKPGTDYHNVKKRVHMSRKEVTYQDVYDLEISKHGNEVNTEDGYIIKEKTGKFFILFLLEKSIHYRLKEKKRRRKKKYFNGFFLNIISLYCKINRVHQSLTLLHILSKKNDIFIFFYECIDKKIDLRTCKDIINLYTKNKYTKKHILTFLNHIKINAHEIMKIQMRIKNKNEDHMNSCSGRNDSCYTDVHGNCSTIILLKKMKNIFTRNTSFCNNENSINHSSNTVIELLYYIIYNNFDYKILQSVIEVVLKNNVYYTKFYIYLTAYVQFVFRKNYPYLFVKGCKNIVEKLYNLKYNVITRLKKYEHIFHRSFNSSEDLNFFLIFFKKKEEEYNSIITLLKNMWFFLQIDEYLLFLKNFLIIDINKLKFYNIVQNLKEYKETSLELFFDKIKKEEITYLLIFFLISNDIFNLLDRFFYIFYFDEPIICLTNFVKCIKKYQFSKAEYYLRRHYNKYIRKNRNINKHNLYYIFFTHLINYLFMNHSHVRYIILKMLVRTNHDCKYNFDFYIHKAVTNFNLRKDIFPGIFEVCEDLINSKKFAHVKNMLNDIYVSLDNSSKYAFAFDKLHIKRNRFILLHYTCFKYFLHIIKDRRYIDDYIILLYKISSSFHYSNVIFLIFLLNYSYTFQSVLCIYDQTAILLLCIYLINILKKEINQKCKNMKRRRSMFEYVEKKIRVVINLLNMNKEGKKRAKIKKENNNNSKLCILNFLPLNNEESEQIFLFKEYHENRKKYMKYYKELFLNFEVYNEHMNLQSYFYVYSEKYFLNFNKHTNIIKYLCINKYTVQNLKLKVIYLLNLSTKKKIPINFTKLNISYIEFILKNIDQCKNRNTVVHVHSVIRNKQVKDEVKINKELRMMTIHCTYEDAKKDIINTGNFNEELTKQENMKDSHVATNTYVKNSFIYNREILDARCCYINNSCANQTLNNNKSKSIHIEDYNKKVLVGEGEKKNDGRNHFNFIFSVKRNHKNKLAKDKVNLLISIFICINNLINNFDIIMAQYIIDSFDIKNIYKQIKKDEKKKLKKEKNTGYKNVLNCNSEWFSKNSIIKKEKKCDRTGPIDMFKSRGSSIFDEIYDENLYNEDEDSMNSYDPFRKIRNYYLQRKSEFDVKKNIETKLNFRHDMSYMNIDDIYKYIYFNSVCALVIFYYLCIDRKSALQLVKHFSSKMLKDKSKLNKLGGLNKLNELNRLNKLEQFFEMSKIHCSCDVYKFILTTELLFIVRKKACINLKPIFFFLNMEISFLIMFFYVLKNFTNIDCKKTFDTSIILKFICLFKKNLNMFAANLLIYHNFILLLLTNFHSYKLERSNNSGNSKNNNNYNNNTFNIYTTKREIKKVHLEGNLNVHKMKTGGEKYRVDNLFVYYECSQSFLNKYTNLITTNSCNIVFNSCYIRSMLDVYFYLFRIMIKNKYRENKRKGKYESDNKKKLKNWRGFYYHSGDIHKLLFNIKTLDRNFINLFFANIINLYKNMEIILPVELEVEIIIFLYKLACKFTSEKHIKKIERIIKIRIFTYVRKRKIYLVFRLLVNVNEYDKLNFVFKLIFENNYISSYLKYNKNIFLSLNVHKFNCDLSVCLNNNCLLYNEKIYKLKNYFHNIKQSIIEKKQLKLSSTHKVAKSLCNRSTVTYGRSNERINTYKAAEVEREYGHVNKNKSVFKIFEKKNKKNIFISNLLNILKNIYKNEKRERNKAEKNQINISYNFNDIHFSDLLILYEKNYVRKYQNISSPSFLFYDDNFFIHILSFYITIYCKQYANCDMETLLRIYKKVGLKYELYKLLKKKVTSSIKNLRNENKDIFDDSSLHTITVSINLLHHCSMILLEMENLYAYNCNLNVIYLLILQVKYIYLYNKQKLQMTKNRNFSSYLNKFITLKALENNKIYEVDNIDKIFENVIQENISVSDYKINFLNLSLPSLISLVENHPIFYETLILLKAYEKNYDDLVYSFIPKILFIQVVIYNNKKYLSDYCSYSCIDKSTLNYIITLFQINSLHLKLYKNFPTKKYKYITTKKNLLTFDFDSYILSSINIHYSNMEEKRKFWDYGEHVLSLKYLLNQISNIDFKMKV</sequence>
<reference evidence="3 4" key="1">
    <citation type="submission" date="2016-06" db="EMBL/GenBank/DDBJ databases">
        <authorList>
            <consortium name="Pathogen Informatics"/>
        </authorList>
    </citation>
    <scope>NUCLEOTIDE SEQUENCE [LARGE SCALE GENOMIC DNA]</scope>
    <source>
        <strain evidence="3">PmlGA01</strain>
    </source>
</reference>
<protein>
    <submittedName>
        <fullName evidence="3">Uncharacterized protein</fullName>
    </submittedName>
</protein>
<accession>A0A1C3L187</accession>
<dbReference type="EMBL" id="LT594500">
    <property type="protein sequence ID" value="SBT80302.1"/>
    <property type="molecule type" value="Genomic_DNA"/>
</dbReference>
<dbReference type="Proteomes" id="UP000219799">
    <property type="component" value="Chromosome 12"/>
</dbReference>